<dbReference type="Pfam" id="PF01920">
    <property type="entry name" value="Prefoldin_2"/>
    <property type="match status" value="1"/>
</dbReference>
<evidence type="ECO:0000256" key="4">
    <source>
        <dbReference type="ARBA" id="ARBA00024667"/>
    </source>
</evidence>
<reference evidence="6" key="1">
    <citation type="submission" date="2025-08" db="UniProtKB">
        <authorList>
            <consortium name="Ensembl"/>
        </authorList>
    </citation>
    <scope>IDENTIFICATION</scope>
</reference>
<dbReference type="GO" id="GO:0016272">
    <property type="term" value="C:prefoldin complex"/>
    <property type="evidence" value="ECO:0007669"/>
    <property type="project" value="InterPro"/>
</dbReference>
<comment type="subunit">
    <text evidence="2">Heterohexamer of two PFD-alpha type and four PFD-beta type subunits.</text>
</comment>
<organism evidence="6 7">
    <name type="scientific">Cyprinus carpio</name>
    <name type="common">Common carp</name>
    <dbReference type="NCBI Taxonomy" id="7962"/>
    <lineage>
        <taxon>Eukaryota</taxon>
        <taxon>Metazoa</taxon>
        <taxon>Chordata</taxon>
        <taxon>Craniata</taxon>
        <taxon>Vertebrata</taxon>
        <taxon>Euteleostomi</taxon>
        <taxon>Actinopterygii</taxon>
        <taxon>Neopterygii</taxon>
        <taxon>Teleostei</taxon>
        <taxon>Ostariophysi</taxon>
        <taxon>Cypriniformes</taxon>
        <taxon>Cyprinidae</taxon>
        <taxon>Cyprininae</taxon>
        <taxon>Cyprinus</taxon>
    </lineage>
</organism>
<dbReference type="PANTHER" id="PTHR20903:SF0">
    <property type="entry name" value="PREFOLDIN SUBUNIT 1"/>
    <property type="match status" value="1"/>
</dbReference>
<name>A0A8C2JIH2_CYPCA</name>
<dbReference type="GO" id="GO:0005737">
    <property type="term" value="C:cytoplasm"/>
    <property type="evidence" value="ECO:0007669"/>
    <property type="project" value="TreeGrafter"/>
</dbReference>
<dbReference type="Proteomes" id="UP000694701">
    <property type="component" value="Unplaced"/>
</dbReference>
<evidence type="ECO:0000313" key="7">
    <source>
        <dbReference type="Proteomes" id="UP000694701"/>
    </source>
</evidence>
<evidence type="ECO:0000256" key="3">
    <source>
        <dbReference type="ARBA" id="ARBA00023186"/>
    </source>
</evidence>
<comment type="similarity">
    <text evidence="1">Belongs to the prefoldin subunit beta family.</text>
</comment>
<dbReference type="PANTHER" id="PTHR20903">
    <property type="entry name" value="PREFOLDIN SUBUNIT 1-RELATED"/>
    <property type="match status" value="1"/>
</dbReference>
<evidence type="ECO:0000256" key="2">
    <source>
        <dbReference type="ARBA" id="ARBA00011695"/>
    </source>
</evidence>
<protein>
    <recommendedName>
        <fullName evidence="5">Prefoldin subunit 1</fullName>
    </recommendedName>
</protein>
<dbReference type="InterPro" id="IPR009053">
    <property type="entry name" value="Prefoldin"/>
</dbReference>
<dbReference type="Gene3D" id="1.10.287.370">
    <property type="match status" value="1"/>
</dbReference>
<dbReference type="SUPFAM" id="SSF46579">
    <property type="entry name" value="Prefoldin"/>
    <property type="match status" value="1"/>
</dbReference>
<proteinExistence type="inferred from homology"/>
<comment type="function">
    <text evidence="4">Binds specifically to cytosolic chaperonin (c-CPN) and transfers target proteins to it. Binds to nascent polypeptide chain and promotes folding in an environment in which there are many competing pathways for nonnative proteins.</text>
</comment>
<accession>A0A8C2JIH2</accession>
<dbReference type="InterPro" id="IPR002777">
    <property type="entry name" value="PFD_beta-like"/>
</dbReference>
<dbReference type="AlphaFoldDB" id="A0A8C2JIH2"/>
<dbReference type="GO" id="GO:0051082">
    <property type="term" value="F:unfolded protein binding"/>
    <property type="evidence" value="ECO:0007669"/>
    <property type="project" value="InterPro"/>
</dbReference>
<evidence type="ECO:0000256" key="1">
    <source>
        <dbReference type="ARBA" id="ARBA00008045"/>
    </source>
</evidence>
<dbReference type="GO" id="GO:0044183">
    <property type="term" value="F:protein folding chaperone"/>
    <property type="evidence" value="ECO:0007669"/>
    <property type="project" value="TreeGrafter"/>
</dbReference>
<evidence type="ECO:0000256" key="5">
    <source>
        <dbReference type="ARBA" id="ARBA00039325"/>
    </source>
</evidence>
<evidence type="ECO:0000313" key="6">
    <source>
        <dbReference type="Ensembl" id="ENSCCRP00020095158.1"/>
    </source>
</evidence>
<keyword evidence="3" id="KW-0143">Chaperone</keyword>
<dbReference type="Ensembl" id="ENSCCRT00020104024.1">
    <property type="protein sequence ID" value="ENSCCRP00020095158.1"/>
    <property type="gene ID" value="ENSCCRG00020043682.1"/>
</dbReference>
<sequence length="68" mass="7989">MKKHANLTHAEITSLPNSTRMYEGAGRMFILQSKDEIANQLLEKQKTADEKIKEYTDVYIWGPFFVRR</sequence>